<reference evidence="1 2" key="1">
    <citation type="submission" date="2018-10" db="EMBL/GenBank/DDBJ databases">
        <title>Genomic Encyclopedia of Archaeal and Bacterial Type Strains, Phase II (KMG-II): from individual species to whole genera.</title>
        <authorList>
            <person name="Goeker M."/>
        </authorList>
    </citation>
    <scope>NUCLEOTIDE SEQUENCE [LARGE SCALE GENOMIC DNA]</scope>
    <source>
        <strain evidence="1 2">DSM 19624</strain>
    </source>
</reference>
<sequence length="42" mass="4514">MAIELPSAEQVDLADSCDLLSLFELLIFTTTSGMPLMAPDTL</sequence>
<dbReference type="AlphaFoldDB" id="A0A497Y9Y6"/>
<accession>A0A497Y9Y6</accession>
<gene>
    <name evidence="1" type="ORF">BCL90_1114</name>
</gene>
<comment type="caution">
    <text evidence="1">The sequence shown here is derived from an EMBL/GenBank/DDBJ whole genome shotgun (WGS) entry which is preliminary data.</text>
</comment>
<evidence type="ECO:0000313" key="2">
    <source>
        <dbReference type="Proteomes" id="UP000273898"/>
    </source>
</evidence>
<evidence type="ECO:0000313" key="1">
    <source>
        <dbReference type="EMBL" id="RLJ80352.1"/>
    </source>
</evidence>
<dbReference type="EMBL" id="RCCK01000010">
    <property type="protein sequence ID" value="RLJ80352.1"/>
    <property type="molecule type" value="Genomic_DNA"/>
</dbReference>
<name>A0A497Y9Y6_9SPHI</name>
<proteinExistence type="predicted"/>
<protein>
    <submittedName>
        <fullName evidence="1">Uncharacterized protein</fullName>
    </submittedName>
</protein>
<dbReference type="Proteomes" id="UP000273898">
    <property type="component" value="Unassembled WGS sequence"/>
</dbReference>
<organism evidence="1 2">
    <name type="scientific">Pedobacter alluvionis</name>
    <dbReference type="NCBI Taxonomy" id="475253"/>
    <lineage>
        <taxon>Bacteria</taxon>
        <taxon>Pseudomonadati</taxon>
        <taxon>Bacteroidota</taxon>
        <taxon>Sphingobacteriia</taxon>
        <taxon>Sphingobacteriales</taxon>
        <taxon>Sphingobacteriaceae</taxon>
        <taxon>Pedobacter</taxon>
    </lineage>
</organism>